<dbReference type="InterPro" id="IPR044566">
    <property type="entry name" value="RMV1-like"/>
</dbReference>
<dbReference type="GO" id="GO:0005886">
    <property type="term" value="C:plasma membrane"/>
    <property type="evidence" value="ECO:0007669"/>
    <property type="project" value="UniProtKB-SubCell"/>
</dbReference>
<protein>
    <recommendedName>
        <fullName evidence="11">Amino acid permease/ SLC12A domain-containing protein</fullName>
    </recommendedName>
</protein>
<dbReference type="OrthoDB" id="16230at2759"/>
<dbReference type="GO" id="GO:0015203">
    <property type="term" value="F:polyamine transmembrane transporter activity"/>
    <property type="evidence" value="ECO:0007669"/>
    <property type="project" value="UniProtKB-ARBA"/>
</dbReference>
<accession>F0ZA32</accession>
<dbReference type="InParanoid" id="F0ZA32"/>
<feature type="transmembrane region" description="Helical" evidence="8">
    <location>
        <begin position="356"/>
        <end position="378"/>
    </location>
</feature>
<dbReference type="GeneID" id="10510157"/>
<evidence type="ECO:0000313" key="9">
    <source>
        <dbReference type="EMBL" id="EGC39225.1"/>
    </source>
</evidence>
<comment type="similarity">
    <text evidence="7">Belongs to the amino acid-polyamine-organocation (APC) superfamily. Polyamine:cation symporter (PHS) (TC 2.A.3.12) family.</text>
</comment>
<dbReference type="KEGG" id="dpp:DICPUDRAFT_52805"/>
<dbReference type="eggNOG" id="KOG1287">
    <property type="taxonomic scope" value="Eukaryota"/>
</dbReference>
<dbReference type="AlphaFoldDB" id="F0ZA32"/>
<feature type="transmembrane region" description="Helical" evidence="8">
    <location>
        <begin position="442"/>
        <end position="461"/>
    </location>
</feature>
<evidence type="ECO:0000256" key="4">
    <source>
        <dbReference type="ARBA" id="ARBA00022692"/>
    </source>
</evidence>
<feature type="transmembrane region" description="Helical" evidence="8">
    <location>
        <begin position="301"/>
        <end position="321"/>
    </location>
</feature>
<feature type="transmembrane region" description="Helical" evidence="8">
    <location>
        <begin position="415"/>
        <end position="436"/>
    </location>
</feature>
<comment type="subcellular location">
    <subcellularLocation>
        <location evidence="1">Cell membrane</location>
        <topology evidence="1">Multi-pass membrane protein</topology>
    </subcellularLocation>
</comment>
<feature type="transmembrane region" description="Helical" evidence="8">
    <location>
        <begin position="61"/>
        <end position="83"/>
    </location>
</feature>
<feature type="transmembrane region" description="Helical" evidence="8">
    <location>
        <begin position="258"/>
        <end position="281"/>
    </location>
</feature>
<dbReference type="PIRSF" id="PIRSF006060">
    <property type="entry name" value="AA_transporter"/>
    <property type="match status" value="1"/>
</dbReference>
<evidence type="ECO:0000256" key="7">
    <source>
        <dbReference type="ARBA" id="ARBA00024041"/>
    </source>
</evidence>
<evidence type="ECO:0000256" key="3">
    <source>
        <dbReference type="ARBA" id="ARBA00022475"/>
    </source>
</evidence>
<evidence type="ECO:0000256" key="2">
    <source>
        <dbReference type="ARBA" id="ARBA00022448"/>
    </source>
</evidence>
<feature type="transmembrane region" description="Helical" evidence="8">
    <location>
        <begin position="181"/>
        <end position="205"/>
    </location>
</feature>
<evidence type="ECO:0000256" key="6">
    <source>
        <dbReference type="ARBA" id="ARBA00023136"/>
    </source>
</evidence>
<dbReference type="VEuPathDB" id="AmoebaDB:DICPUDRAFT_52805"/>
<organism evidence="9 10">
    <name type="scientific">Dictyostelium purpureum</name>
    <name type="common">Slime mold</name>
    <dbReference type="NCBI Taxonomy" id="5786"/>
    <lineage>
        <taxon>Eukaryota</taxon>
        <taxon>Amoebozoa</taxon>
        <taxon>Evosea</taxon>
        <taxon>Eumycetozoa</taxon>
        <taxon>Dictyostelia</taxon>
        <taxon>Dictyosteliales</taxon>
        <taxon>Dictyosteliaceae</taxon>
        <taxon>Dictyostelium</taxon>
    </lineage>
</organism>
<feature type="transmembrane region" description="Helical" evidence="8">
    <location>
        <begin position="104"/>
        <end position="127"/>
    </location>
</feature>
<dbReference type="PANTHER" id="PTHR45826:SF2">
    <property type="entry name" value="AMINO ACID TRANSPORTER"/>
    <property type="match status" value="1"/>
</dbReference>
<evidence type="ECO:0000256" key="5">
    <source>
        <dbReference type="ARBA" id="ARBA00022989"/>
    </source>
</evidence>
<dbReference type="Proteomes" id="UP000001064">
    <property type="component" value="Unassembled WGS sequence"/>
</dbReference>
<dbReference type="RefSeq" id="XP_003284252.1">
    <property type="nucleotide sequence ID" value="XM_003284204.1"/>
</dbReference>
<dbReference type="OMA" id="WGFQEAW"/>
<name>F0ZA32_DICPU</name>
<dbReference type="PANTHER" id="PTHR45826">
    <property type="entry name" value="POLYAMINE TRANSPORTER PUT1"/>
    <property type="match status" value="1"/>
</dbReference>
<gene>
    <name evidence="9" type="ORF">DICPUDRAFT_52805</name>
</gene>
<evidence type="ECO:0008006" key="11">
    <source>
        <dbReference type="Google" id="ProtNLM"/>
    </source>
</evidence>
<feature type="transmembrane region" description="Helical" evidence="8">
    <location>
        <begin position="158"/>
        <end position="174"/>
    </location>
</feature>
<keyword evidence="2" id="KW-0813">Transport</keyword>
<evidence type="ECO:0000256" key="8">
    <source>
        <dbReference type="SAM" id="Phobius"/>
    </source>
</evidence>
<feature type="transmembrane region" description="Helical" evidence="8">
    <location>
        <begin position="225"/>
        <end position="246"/>
    </location>
</feature>
<dbReference type="Gene3D" id="1.20.1740.10">
    <property type="entry name" value="Amino acid/polyamine transporter I"/>
    <property type="match status" value="1"/>
</dbReference>
<feature type="transmembrane region" description="Helical" evidence="8">
    <location>
        <begin position="384"/>
        <end position="403"/>
    </location>
</feature>
<dbReference type="EMBL" id="GL870961">
    <property type="protein sequence ID" value="EGC39225.1"/>
    <property type="molecule type" value="Genomic_DNA"/>
</dbReference>
<keyword evidence="4 8" id="KW-0812">Transmembrane</keyword>
<evidence type="ECO:0000313" key="10">
    <source>
        <dbReference type="Proteomes" id="UP000001064"/>
    </source>
</evidence>
<keyword evidence="10" id="KW-1185">Reference proteome</keyword>
<dbReference type="Pfam" id="PF13520">
    <property type="entry name" value="AA_permease_2"/>
    <property type="match status" value="1"/>
</dbReference>
<keyword evidence="3" id="KW-1003">Cell membrane</keyword>
<sequence>MGQDTTLNLITENEYIGADSTPLAPPRSIGLISLISIGFFLVSGGPFGIEGSVSSGSYVYVLLTFILLPIFWCIPLGLITAELSLMVNKDGGCSVWAEKAFGEYFSLSLGLFSWFATMVDLSLYPLLFVQYYSSSFTGSKDASSDWAGGIEQCQHCRLLMAFAVIIIIVLMNCWGAEQVGIFSTILSITLLSPFIIMVAMGIGHVNLGQVLSVDGGMRSFKEVQWGTLIVTVVWSYSGFDAFGQLAGEIKNPKRNYPIGVVAVMVVTILVYILPLLVGMQYEKDYKNWYDGEFSDVASKVGGQWLNILMCVGGMASSLGLFQANLCTSSRNLYSLSLRGYVPNFFSKLLPRRETPFIAIITNAVVVGLLTLMPFQAILNLDMSIYSIVAALECIIYIKLYIWNPDYDRPYKAINTRWLLPFMATPMIFTGLILILAPWDNQWKTMVAVAFNLAIVLSRYILNRYRARKTKKNNESLDYEQESFIKKYSIN</sequence>
<keyword evidence="5 8" id="KW-1133">Transmembrane helix</keyword>
<keyword evidence="6 8" id="KW-0472">Membrane</keyword>
<dbReference type="STRING" id="5786.F0ZA32"/>
<feature type="transmembrane region" description="Helical" evidence="8">
    <location>
        <begin position="29"/>
        <end position="49"/>
    </location>
</feature>
<dbReference type="InterPro" id="IPR002293">
    <property type="entry name" value="AA/rel_permease1"/>
</dbReference>
<evidence type="ECO:0000256" key="1">
    <source>
        <dbReference type="ARBA" id="ARBA00004651"/>
    </source>
</evidence>
<proteinExistence type="inferred from homology"/>
<reference evidence="10" key="1">
    <citation type="journal article" date="2011" name="Genome Biol.">
        <title>Comparative genomics of the social amoebae Dictyostelium discoideum and Dictyostelium purpureum.</title>
        <authorList>
            <consortium name="US DOE Joint Genome Institute (JGI-PGF)"/>
            <person name="Sucgang R."/>
            <person name="Kuo A."/>
            <person name="Tian X."/>
            <person name="Salerno W."/>
            <person name="Parikh A."/>
            <person name="Feasley C.L."/>
            <person name="Dalin E."/>
            <person name="Tu H."/>
            <person name="Huang E."/>
            <person name="Barry K."/>
            <person name="Lindquist E."/>
            <person name="Shapiro H."/>
            <person name="Bruce D."/>
            <person name="Schmutz J."/>
            <person name="Salamov A."/>
            <person name="Fey P."/>
            <person name="Gaudet P."/>
            <person name="Anjard C."/>
            <person name="Babu M.M."/>
            <person name="Basu S."/>
            <person name="Bushmanova Y."/>
            <person name="van der Wel H."/>
            <person name="Katoh-Kurasawa M."/>
            <person name="Dinh C."/>
            <person name="Coutinho P.M."/>
            <person name="Saito T."/>
            <person name="Elias M."/>
            <person name="Schaap P."/>
            <person name="Kay R.R."/>
            <person name="Henrissat B."/>
            <person name="Eichinger L."/>
            <person name="Rivero F."/>
            <person name="Putnam N.H."/>
            <person name="West C.M."/>
            <person name="Loomis W.F."/>
            <person name="Chisholm R.L."/>
            <person name="Shaulsky G."/>
            <person name="Strassmann J.E."/>
            <person name="Queller D.C."/>
            <person name="Kuspa A."/>
            <person name="Grigoriev I.V."/>
        </authorList>
    </citation>
    <scope>NUCLEOTIDE SEQUENCE [LARGE SCALE GENOMIC DNA]</scope>
    <source>
        <strain evidence="10">QSDP1</strain>
    </source>
</reference>